<dbReference type="SUPFAM" id="SSF56672">
    <property type="entry name" value="DNA/RNA polymerases"/>
    <property type="match status" value="1"/>
</dbReference>
<dbReference type="EMBL" id="BQNB010016761">
    <property type="protein sequence ID" value="GJT55493.1"/>
    <property type="molecule type" value="Genomic_DNA"/>
</dbReference>
<dbReference type="PANTHER" id="PTHR24559">
    <property type="entry name" value="TRANSPOSON TY3-I GAG-POL POLYPROTEIN"/>
    <property type="match status" value="1"/>
</dbReference>
<reference evidence="3" key="2">
    <citation type="submission" date="2022-01" db="EMBL/GenBank/DDBJ databases">
        <authorList>
            <person name="Yamashiro T."/>
            <person name="Shiraishi A."/>
            <person name="Satake H."/>
            <person name="Nakayama K."/>
        </authorList>
    </citation>
    <scope>NUCLEOTIDE SEQUENCE</scope>
</reference>
<keyword evidence="3" id="KW-0808">Transferase</keyword>
<dbReference type="InterPro" id="IPR021109">
    <property type="entry name" value="Peptidase_aspartic_dom_sf"/>
</dbReference>
<dbReference type="Pfam" id="PF00078">
    <property type="entry name" value="RVT_1"/>
    <property type="match status" value="1"/>
</dbReference>
<dbReference type="Gene3D" id="2.40.70.10">
    <property type="entry name" value="Acid Proteases"/>
    <property type="match status" value="1"/>
</dbReference>
<keyword evidence="3" id="KW-0548">Nucleotidyltransferase</keyword>
<accession>A0ABQ5EXF2</accession>
<keyword evidence="3" id="KW-0695">RNA-directed DNA polymerase</keyword>
<dbReference type="PANTHER" id="PTHR24559:SF427">
    <property type="entry name" value="RNA-DIRECTED DNA POLYMERASE"/>
    <property type="match status" value="1"/>
</dbReference>
<evidence type="ECO:0000256" key="1">
    <source>
        <dbReference type="SAM" id="MobiDB-lite"/>
    </source>
</evidence>
<evidence type="ECO:0000313" key="3">
    <source>
        <dbReference type="EMBL" id="GJT55493.1"/>
    </source>
</evidence>
<dbReference type="GO" id="GO:0003964">
    <property type="term" value="F:RNA-directed DNA polymerase activity"/>
    <property type="evidence" value="ECO:0007669"/>
    <property type="project" value="UniProtKB-KW"/>
</dbReference>
<dbReference type="Pfam" id="PF08284">
    <property type="entry name" value="RVP_2"/>
    <property type="match status" value="1"/>
</dbReference>
<dbReference type="InterPro" id="IPR043128">
    <property type="entry name" value="Rev_trsase/Diguanyl_cyclase"/>
</dbReference>
<evidence type="ECO:0000313" key="4">
    <source>
        <dbReference type="Proteomes" id="UP001151760"/>
    </source>
</evidence>
<gene>
    <name evidence="3" type="ORF">Tco_0990547</name>
</gene>
<evidence type="ECO:0000259" key="2">
    <source>
        <dbReference type="Pfam" id="PF00078"/>
    </source>
</evidence>
<dbReference type="CDD" id="cd01647">
    <property type="entry name" value="RT_LTR"/>
    <property type="match status" value="1"/>
</dbReference>
<dbReference type="Gene3D" id="3.30.70.270">
    <property type="match status" value="1"/>
</dbReference>
<dbReference type="InterPro" id="IPR053134">
    <property type="entry name" value="RNA-dir_DNA_polymerase"/>
</dbReference>
<organism evidence="3 4">
    <name type="scientific">Tanacetum coccineum</name>
    <dbReference type="NCBI Taxonomy" id="301880"/>
    <lineage>
        <taxon>Eukaryota</taxon>
        <taxon>Viridiplantae</taxon>
        <taxon>Streptophyta</taxon>
        <taxon>Embryophyta</taxon>
        <taxon>Tracheophyta</taxon>
        <taxon>Spermatophyta</taxon>
        <taxon>Magnoliopsida</taxon>
        <taxon>eudicotyledons</taxon>
        <taxon>Gunneridae</taxon>
        <taxon>Pentapetalae</taxon>
        <taxon>asterids</taxon>
        <taxon>campanulids</taxon>
        <taxon>Asterales</taxon>
        <taxon>Asteraceae</taxon>
        <taxon>Asteroideae</taxon>
        <taxon>Anthemideae</taxon>
        <taxon>Anthemidinae</taxon>
        <taxon>Tanacetum</taxon>
    </lineage>
</organism>
<dbReference type="InterPro" id="IPR000477">
    <property type="entry name" value="RT_dom"/>
</dbReference>
<dbReference type="CDD" id="cd00303">
    <property type="entry name" value="retropepsin_like"/>
    <property type="match status" value="1"/>
</dbReference>
<comment type="caution">
    <text evidence="3">The sequence shown here is derived from an EMBL/GenBank/DDBJ whole genome shotgun (WGS) entry which is preliminary data.</text>
</comment>
<dbReference type="Gene3D" id="3.10.10.10">
    <property type="entry name" value="HIV Type 1 Reverse Transcriptase, subunit A, domain 1"/>
    <property type="match status" value="2"/>
</dbReference>
<keyword evidence="4" id="KW-1185">Reference proteome</keyword>
<name>A0ABQ5EXF2_9ASTR</name>
<proteinExistence type="predicted"/>
<reference evidence="3" key="1">
    <citation type="journal article" date="2022" name="Int. J. Mol. Sci.">
        <title>Draft Genome of Tanacetum Coccineum: Genomic Comparison of Closely Related Tanacetum-Family Plants.</title>
        <authorList>
            <person name="Yamashiro T."/>
            <person name="Shiraishi A."/>
            <person name="Nakayama K."/>
            <person name="Satake H."/>
        </authorList>
    </citation>
    <scope>NUCLEOTIDE SEQUENCE</scope>
</reference>
<sequence>MVTTRRNSDDDVPKFEAMIVRCGHASLTLRLFEDSVSPMTNGMVLNPSEGGCTELVGKAIICALRLEVMFCRLLDTWVAFREIFYKQYFSESEQHVMSLSMGRYISWNRENSGEYMVEVSAWSIRESSSAQSVEQRGRTDSGLMISRRQDFRGQDQRFNGRNGNDRQGQGQRRFTETLPPPPLCTTCGKPHPGVCFKAYYAIISTTFAKKLNMNPTPLIERVIISTPMKNHMLIDHEYVNCPLRFDDRIRPANLLPIHMLDFDVILGMDWLASHRATIDCYARTARNLISHGWPRLFSGLLLWNIFGESYYENLSVVREFADVFPDELPGLPPAREIEFGIELIPGAEPISKAPYRMAPVELKELKEQLQEMLENGFIRPSVSPWGAPVLFVKKKDGSMRLCIDYRKLNQQDISKTAFRTRYGHYEFLVMPFGLTNAPAVFMDLMNRIFHEYLDKFVIVFIDDILVYSKSEEEHDATSTDCVGDS</sequence>
<dbReference type="Proteomes" id="UP001151760">
    <property type="component" value="Unassembled WGS sequence"/>
</dbReference>
<feature type="compositionally biased region" description="Low complexity" evidence="1">
    <location>
        <begin position="156"/>
        <end position="172"/>
    </location>
</feature>
<feature type="domain" description="Reverse transcriptase" evidence="2">
    <location>
        <begin position="416"/>
        <end position="477"/>
    </location>
</feature>
<feature type="region of interest" description="Disordered" evidence="1">
    <location>
        <begin position="154"/>
        <end position="179"/>
    </location>
</feature>
<protein>
    <submittedName>
        <fullName evidence="3">Reverse transcriptase domain-containing protein</fullName>
    </submittedName>
</protein>
<dbReference type="InterPro" id="IPR043502">
    <property type="entry name" value="DNA/RNA_pol_sf"/>
</dbReference>